<dbReference type="Proteomes" id="UP000715441">
    <property type="component" value="Unassembled WGS sequence"/>
</dbReference>
<gene>
    <name evidence="2" type="ORF">HFP15_16065</name>
</gene>
<dbReference type="Pfam" id="PF12680">
    <property type="entry name" value="SnoaL_2"/>
    <property type="match status" value="1"/>
</dbReference>
<evidence type="ECO:0000313" key="3">
    <source>
        <dbReference type="Proteomes" id="UP000715441"/>
    </source>
</evidence>
<sequence length="126" mass="14310">MSQENSALEIAERFFDAYNRADTEAMGSLLADDLSFGHHNRFRGTGKAKMLATFSHFADQIPGRRYNPVLRFSAGPDFIFCEHTWTGVPKEDSTEWGWKAGEEFTGEVLTVLGFRDGLITEWYDYG</sequence>
<dbReference type="EMBL" id="JAAXLS010000009">
    <property type="protein sequence ID" value="NKQ54402.1"/>
    <property type="molecule type" value="Genomic_DNA"/>
</dbReference>
<dbReference type="InterPro" id="IPR032710">
    <property type="entry name" value="NTF2-like_dom_sf"/>
</dbReference>
<organism evidence="2 3">
    <name type="scientific">Amycolatopsis acididurans</name>
    <dbReference type="NCBI Taxonomy" id="2724524"/>
    <lineage>
        <taxon>Bacteria</taxon>
        <taxon>Bacillati</taxon>
        <taxon>Actinomycetota</taxon>
        <taxon>Actinomycetes</taxon>
        <taxon>Pseudonocardiales</taxon>
        <taxon>Pseudonocardiaceae</taxon>
        <taxon>Amycolatopsis</taxon>
    </lineage>
</organism>
<dbReference type="RefSeq" id="WP_168516271.1">
    <property type="nucleotide sequence ID" value="NZ_JAAXLS010000009.1"/>
</dbReference>
<protein>
    <submittedName>
        <fullName evidence="2">Nuclear transport factor 2 family protein</fullName>
    </submittedName>
</protein>
<evidence type="ECO:0000259" key="1">
    <source>
        <dbReference type="Pfam" id="PF12680"/>
    </source>
</evidence>
<name>A0ABX1J3M7_9PSEU</name>
<dbReference type="InterPro" id="IPR037401">
    <property type="entry name" value="SnoaL-like"/>
</dbReference>
<comment type="caution">
    <text evidence="2">The sequence shown here is derived from an EMBL/GenBank/DDBJ whole genome shotgun (WGS) entry which is preliminary data.</text>
</comment>
<keyword evidence="3" id="KW-1185">Reference proteome</keyword>
<dbReference type="SUPFAM" id="SSF54427">
    <property type="entry name" value="NTF2-like"/>
    <property type="match status" value="1"/>
</dbReference>
<evidence type="ECO:0000313" key="2">
    <source>
        <dbReference type="EMBL" id="NKQ54402.1"/>
    </source>
</evidence>
<dbReference type="Gene3D" id="3.10.450.50">
    <property type="match status" value="1"/>
</dbReference>
<feature type="domain" description="SnoaL-like" evidence="1">
    <location>
        <begin position="11"/>
        <end position="122"/>
    </location>
</feature>
<reference evidence="2 3" key="1">
    <citation type="submission" date="2020-04" db="EMBL/GenBank/DDBJ databases">
        <title>Novel species.</title>
        <authorList>
            <person name="Teo W.F.A."/>
            <person name="Lipun K."/>
            <person name="Srisuk N."/>
            <person name="Duangmal K."/>
        </authorList>
    </citation>
    <scope>NUCLEOTIDE SEQUENCE [LARGE SCALE GENOMIC DNA]</scope>
    <source>
        <strain evidence="2 3">K13G38</strain>
    </source>
</reference>
<accession>A0ABX1J3M7</accession>
<proteinExistence type="predicted"/>